<dbReference type="OrthoDB" id="75923at2759"/>
<dbReference type="InterPro" id="IPR009145">
    <property type="entry name" value="U2AF_small"/>
</dbReference>
<evidence type="ECO:0000256" key="1">
    <source>
        <dbReference type="ARBA" id="ARBA00022723"/>
    </source>
</evidence>
<protein>
    <submittedName>
        <fullName evidence="8">U2 small nuclear ribonucleoprotein auxiliary factor 35 kDa subunit-related protein 2-like</fullName>
    </submittedName>
</protein>
<dbReference type="InParanoid" id="A0A6J3QUU3"/>
<evidence type="ECO:0000256" key="2">
    <source>
        <dbReference type="ARBA" id="ARBA00022737"/>
    </source>
</evidence>
<evidence type="ECO:0000256" key="4">
    <source>
        <dbReference type="ARBA" id="ARBA00022833"/>
    </source>
</evidence>
<dbReference type="Pfam" id="PF00642">
    <property type="entry name" value="zf-CCCH"/>
    <property type="match status" value="1"/>
</dbReference>
<feature type="domain" description="C3H1-type" evidence="6">
    <location>
        <begin position="76"/>
        <end position="94"/>
    </location>
</feature>
<gene>
    <name evidence="8" type="primary">LOC117310668</name>
</gene>
<organism evidence="7 8">
    <name type="scientific">Tursiops truncatus</name>
    <name type="common">Atlantic bottle-nosed dolphin</name>
    <name type="synonym">Delphinus truncatus</name>
    <dbReference type="NCBI Taxonomy" id="9739"/>
    <lineage>
        <taxon>Eukaryota</taxon>
        <taxon>Metazoa</taxon>
        <taxon>Chordata</taxon>
        <taxon>Craniata</taxon>
        <taxon>Vertebrata</taxon>
        <taxon>Euteleostomi</taxon>
        <taxon>Mammalia</taxon>
        <taxon>Eutheria</taxon>
        <taxon>Laurasiatheria</taxon>
        <taxon>Artiodactyla</taxon>
        <taxon>Whippomorpha</taxon>
        <taxon>Cetacea</taxon>
        <taxon>Odontoceti</taxon>
        <taxon>Delphinidae</taxon>
        <taxon>Tursiops</taxon>
    </lineage>
</organism>
<keyword evidence="3" id="KW-0863">Zinc-finger</keyword>
<dbReference type="GO" id="GO:0089701">
    <property type="term" value="C:U2AF complex"/>
    <property type="evidence" value="ECO:0007669"/>
    <property type="project" value="InterPro"/>
</dbReference>
<keyword evidence="4" id="KW-0862">Zinc</keyword>
<accession>A0A6J3QUU3</accession>
<evidence type="ECO:0000256" key="3">
    <source>
        <dbReference type="ARBA" id="ARBA00022771"/>
    </source>
</evidence>
<sequence>MYITRQNLHEEWLLREQKAQEDLRIKKQKEEAASKQQEEQEESVQKMLEPAENELESGATWQNPEPPTDLRIMEKDRANCPFYSKTGACRFGDSMFTTFGMEQCRRDDYDPDASLEYSEEETYQQFVDFYDDVLPKFKNVGKVVQFKSGGKESTFQWSAATWNLI</sequence>
<dbReference type="Proteomes" id="UP000245320">
    <property type="component" value="Chromosome Y"/>
</dbReference>
<dbReference type="GO" id="GO:0003723">
    <property type="term" value="F:RNA binding"/>
    <property type="evidence" value="ECO:0007669"/>
    <property type="project" value="InterPro"/>
</dbReference>
<keyword evidence="2" id="KW-0677">Repeat</keyword>
<feature type="region of interest" description="Disordered" evidence="5">
    <location>
        <begin position="25"/>
        <end position="68"/>
    </location>
</feature>
<reference evidence="8" key="1">
    <citation type="submission" date="2025-08" db="UniProtKB">
        <authorList>
            <consortium name="RefSeq"/>
        </authorList>
    </citation>
    <scope>IDENTIFICATION</scope>
    <source>
        <tissue evidence="8">Spleen</tissue>
    </source>
</reference>
<keyword evidence="7" id="KW-1185">Reference proteome</keyword>
<dbReference type="RefSeq" id="XP_033706270.1">
    <property type="nucleotide sequence ID" value="XM_033850379.1"/>
</dbReference>
<evidence type="ECO:0000313" key="7">
    <source>
        <dbReference type="Proteomes" id="UP000245320"/>
    </source>
</evidence>
<dbReference type="InterPro" id="IPR000571">
    <property type="entry name" value="Znf_CCCH"/>
</dbReference>
<dbReference type="AlphaFoldDB" id="A0A6J3QUU3"/>
<name>A0A6J3QUU3_TURTR</name>
<dbReference type="PRINTS" id="PR01848">
    <property type="entry name" value="U2AUXFACTOR"/>
</dbReference>
<evidence type="ECO:0000313" key="8">
    <source>
        <dbReference type="RefSeq" id="XP_033706270.1"/>
    </source>
</evidence>
<evidence type="ECO:0000256" key="5">
    <source>
        <dbReference type="SAM" id="MobiDB-lite"/>
    </source>
</evidence>
<proteinExistence type="predicted"/>
<evidence type="ECO:0000259" key="6">
    <source>
        <dbReference type="Pfam" id="PF00642"/>
    </source>
</evidence>
<dbReference type="GO" id="GO:0008270">
    <property type="term" value="F:zinc ion binding"/>
    <property type="evidence" value="ECO:0007669"/>
    <property type="project" value="UniProtKB-KW"/>
</dbReference>
<dbReference type="PANTHER" id="PTHR12620">
    <property type="entry name" value="U2 SNRNP AUXILIARY FACTOR, SMALL SUBUNIT"/>
    <property type="match status" value="1"/>
</dbReference>
<keyword evidence="1" id="KW-0479">Metal-binding</keyword>
<dbReference type="GO" id="GO:0000398">
    <property type="term" value="P:mRNA splicing, via spliceosome"/>
    <property type="evidence" value="ECO:0007669"/>
    <property type="project" value="InterPro"/>
</dbReference>
<feature type="compositionally biased region" description="Basic and acidic residues" evidence="5">
    <location>
        <begin position="25"/>
        <end position="38"/>
    </location>
</feature>